<evidence type="ECO:0000313" key="4">
    <source>
        <dbReference type="EMBL" id="MDR6224115.1"/>
    </source>
</evidence>
<dbReference type="PANTHER" id="PTHR31157:SF1">
    <property type="entry name" value="SCP DOMAIN-CONTAINING PROTEIN"/>
    <property type="match status" value="1"/>
</dbReference>
<evidence type="ECO:0000259" key="3">
    <source>
        <dbReference type="Pfam" id="PF00188"/>
    </source>
</evidence>
<dbReference type="Gene3D" id="3.40.33.10">
    <property type="entry name" value="CAP"/>
    <property type="match status" value="1"/>
</dbReference>
<feature type="region of interest" description="Disordered" evidence="1">
    <location>
        <begin position="72"/>
        <end position="133"/>
    </location>
</feature>
<dbReference type="NCBIfam" id="TIGR02909">
    <property type="entry name" value="spore_YkwD"/>
    <property type="match status" value="1"/>
</dbReference>
<sequence>MKLYWKKAVAGFALAGMLAFTSFAGHADAASKEQPRGVECWLSQSFFDIHTQWIQLEDSQWATLLKKLQQLEEKETETAKPDQSEKKAEKKEEEPKQAEQPSRNADSPSNAGSGGQPSSGQGNGGGSSAESRNPGIQSIEMEVVNLVNQEREKRGLKPLKADTKLSQVARDKSQDMIDNNYFSHDSPRYGSPFDMMKAYGISYRTAAENIAAGQSTAKQVMDGWMNSDGHRANILNPNLDTIGVGYAKGGSYGHYWTQMFIQR</sequence>
<dbReference type="InterPro" id="IPR035940">
    <property type="entry name" value="CAP_sf"/>
</dbReference>
<dbReference type="RefSeq" id="WP_309860941.1">
    <property type="nucleotide sequence ID" value="NZ_JAVDQG010000001.1"/>
</dbReference>
<feature type="compositionally biased region" description="Basic and acidic residues" evidence="1">
    <location>
        <begin position="72"/>
        <end position="97"/>
    </location>
</feature>
<dbReference type="Pfam" id="PF00188">
    <property type="entry name" value="CAP"/>
    <property type="match status" value="1"/>
</dbReference>
<gene>
    <name evidence="4" type="ORF">JOE21_000103</name>
</gene>
<dbReference type="SUPFAM" id="SSF55797">
    <property type="entry name" value="PR-1-like"/>
    <property type="match status" value="1"/>
</dbReference>
<keyword evidence="5" id="KW-1185">Reference proteome</keyword>
<dbReference type="InterPro" id="IPR014044">
    <property type="entry name" value="CAP_dom"/>
</dbReference>
<name>A0ABU1IH64_9BACL</name>
<organism evidence="4 5">
    <name type="scientific">Desmospora profundinema</name>
    <dbReference type="NCBI Taxonomy" id="1571184"/>
    <lineage>
        <taxon>Bacteria</taxon>
        <taxon>Bacillati</taxon>
        <taxon>Bacillota</taxon>
        <taxon>Bacilli</taxon>
        <taxon>Bacillales</taxon>
        <taxon>Thermoactinomycetaceae</taxon>
        <taxon>Desmospora</taxon>
    </lineage>
</organism>
<feature type="compositionally biased region" description="Gly residues" evidence="1">
    <location>
        <begin position="112"/>
        <end position="127"/>
    </location>
</feature>
<proteinExistence type="predicted"/>
<dbReference type="Proteomes" id="UP001185012">
    <property type="component" value="Unassembled WGS sequence"/>
</dbReference>
<dbReference type="PANTHER" id="PTHR31157">
    <property type="entry name" value="SCP DOMAIN-CONTAINING PROTEIN"/>
    <property type="match status" value="1"/>
</dbReference>
<evidence type="ECO:0000256" key="1">
    <source>
        <dbReference type="SAM" id="MobiDB-lite"/>
    </source>
</evidence>
<keyword evidence="2" id="KW-0732">Signal</keyword>
<protein>
    <submittedName>
        <fullName evidence="4">YkwD family protein</fullName>
    </submittedName>
</protein>
<accession>A0ABU1IH64</accession>
<dbReference type="InterPro" id="IPR014258">
    <property type="entry name" value="CAP_domain_YkwD-like"/>
</dbReference>
<reference evidence="4 5" key="1">
    <citation type="submission" date="2023-07" db="EMBL/GenBank/DDBJ databases">
        <title>Genomic Encyclopedia of Type Strains, Phase IV (KMG-IV): sequencing the most valuable type-strain genomes for metagenomic binning, comparative biology and taxonomic classification.</title>
        <authorList>
            <person name="Goeker M."/>
        </authorList>
    </citation>
    <scope>NUCLEOTIDE SEQUENCE [LARGE SCALE GENOMIC DNA]</scope>
    <source>
        <strain evidence="4 5">DSM 45903</strain>
    </source>
</reference>
<feature type="domain" description="SCP" evidence="3">
    <location>
        <begin position="144"/>
        <end position="260"/>
    </location>
</feature>
<evidence type="ECO:0000313" key="5">
    <source>
        <dbReference type="Proteomes" id="UP001185012"/>
    </source>
</evidence>
<dbReference type="EMBL" id="JAVDQG010000001">
    <property type="protein sequence ID" value="MDR6224115.1"/>
    <property type="molecule type" value="Genomic_DNA"/>
</dbReference>
<feature type="signal peptide" evidence="2">
    <location>
        <begin position="1"/>
        <end position="24"/>
    </location>
</feature>
<dbReference type="CDD" id="cd05379">
    <property type="entry name" value="CAP_bacterial"/>
    <property type="match status" value="1"/>
</dbReference>
<comment type="caution">
    <text evidence="4">The sequence shown here is derived from an EMBL/GenBank/DDBJ whole genome shotgun (WGS) entry which is preliminary data.</text>
</comment>
<feature type="chain" id="PRO_5047336239" evidence="2">
    <location>
        <begin position="25"/>
        <end position="263"/>
    </location>
</feature>
<evidence type="ECO:0000256" key="2">
    <source>
        <dbReference type="SAM" id="SignalP"/>
    </source>
</evidence>